<gene>
    <name evidence="2" type="ORF">IV203_034167</name>
</gene>
<protein>
    <submittedName>
        <fullName evidence="2">Uncharacterized protein</fullName>
    </submittedName>
</protein>
<dbReference type="AlphaFoldDB" id="A0A9K3M496"/>
<evidence type="ECO:0000313" key="2">
    <source>
        <dbReference type="EMBL" id="KAG7373443.1"/>
    </source>
</evidence>
<dbReference type="EMBL" id="JAGRRH010000002">
    <property type="protein sequence ID" value="KAG7373443.1"/>
    <property type="molecule type" value="Genomic_DNA"/>
</dbReference>
<dbReference type="Proteomes" id="UP000693970">
    <property type="component" value="Unassembled WGS sequence"/>
</dbReference>
<evidence type="ECO:0000313" key="3">
    <source>
        <dbReference type="Proteomes" id="UP000693970"/>
    </source>
</evidence>
<reference evidence="2" key="2">
    <citation type="submission" date="2021-04" db="EMBL/GenBank/DDBJ databases">
        <authorList>
            <person name="Podell S."/>
        </authorList>
    </citation>
    <scope>NUCLEOTIDE SEQUENCE</scope>
    <source>
        <strain evidence="2">Hildebrandi</strain>
    </source>
</reference>
<sequence length="108" mass="12122">MTAASRPSSTTVVSEEEALTVNTRILSETSETSLSIMTLNAFQKVTPSETIMHQNEGKNEERTTLDASPTRSAELKQLYNQSRVWELKGLDICKLRAPQGREYKFPDT</sequence>
<feature type="compositionally biased region" description="Basic and acidic residues" evidence="1">
    <location>
        <begin position="55"/>
        <end position="64"/>
    </location>
</feature>
<accession>A0A9K3M496</accession>
<reference evidence="2" key="1">
    <citation type="journal article" date="2021" name="Sci. Rep.">
        <title>Diploid genomic architecture of Nitzschia inconspicua, an elite biomass production diatom.</title>
        <authorList>
            <person name="Oliver A."/>
            <person name="Podell S."/>
            <person name="Pinowska A."/>
            <person name="Traller J.C."/>
            <person name="Smith S.R."/>
            <person name="McClure R."/>
            <person name="Beliaev A."/>
            <person name="Bohutskyi P."/>
            <person name="Hill E.A."/>
            <person name="Rabines A."/>
            <person name="Zheng H."/>
            <person name="Allen L.Z."/>
            <person name="Kuo A."/>
            <person name="Grigoriev I.V."/>
            <person name="Allen A.E."/>
            <person name="Hazlebeck D."/>
            <person name="Allen E.E."/>
        </authorList>
    </citation>
    <scope>NUCLEOTIDE SEQUENCE</scope>
    <source>
        <strain evidence="2">Hildebrandi</strain>
    </source>
</reference>
<comment type="caution">
    <text evidence="2">The sequence shown here is derived from an EMBL/GenBank/DDBJ whole genome shotgun (WGS) entry which is preliminary data.</text>
</comment>
<organism evidence="2 3">
    <name type="scientific">Nitzschia inconspicua</name>
    <dbReference type="NCBI Taxonomy" id="303405"/>
    <lineage>
        <taxon>Eukaryota</taxon>
        <taxon>Sar</taxon>
        <taxon>Stramenopiles</taxon>
        <taxon>Ochrophyta</taxon>
        <taxon>Bacillariophyta</taxon>
        <taxon>Bacillariophyceae</taxon>
        <taxon>Bacillariophycidae</taxon>
        <taxon>Bacillariales</taxon>
        <taxon>Bacillariaceae</taxon>
        <taxon>Nitzschia</taxon>
    </lineage>
</organism>
<proteinExistence type="predicted"/>
<evidence type="ECO:0000256" key="1">
    <source>
        <dbReference type="SAM" id="MobiDB-lite"/>
    </source>
</evidence>
<name>A0A9K3M496_9STRA</name>
<feature type="region of interest" description="Disordered" evidence="1">
    <location>
        <begin position="53"/>
        <end position="72"/>
    </location>
</feature>
<keyword evidence="3" id="KW-1185">Reference proteome</keyword>